<keyword evidence="1" id="KW-0812">Transmembrane</keyword>
<organism evidence="2 3">
    <name type="scientific">Paraburkholderia sabiae</name>
    <dbReference type="NCBI Taxonomy" id="273251"/>
    <lineage>
        <taxon>Bacteria</taxon>
        <taxon>Pseudomonadati</taxon>
        <taxon>Pseudomonadota</taxon>
        <taxon>Betaproteobacteria</taxon>
        <taxon>Burkholderiales</taxon>
        <taxon>Burkholderiaceae</taxon>
        <taxon>Paraburkholderia</taxon>
    </lineage>
</organism>
<accession>A0ABU9QM73</accession>
<feature type="transmembrane region" description="Helical" evidence="1">
    <location>
        <begin position="59"/>
        <end position="79"/>
    </location>
</feature>
<keyword evidence="1" id="KW-1133">Transmembrane helix</keyword>
<evidence type="ECO:0000313" key="3">
    <source>
        <dbReference type="Proteomes" id="UP001494588"/>
    </source>
</evidence>
<comment type="caution">
    <text evidence="2">The sequence shown here is derived from an EMBL/GenBank/DDBJ whole genome shotgun (WGS) entry which is preliminary data.</text>
</comment>
<proteinExistence type="predicted"/>
<dbReference type="RefSeq" id="WP_201658517.1">
    <property type="nucleotide sequence ID" value="NZ_CAJHCS010000031.1"/>
</dbReference>
<evidence type="ECO:0000256" key="1">
    <source>
        <dbReference type="SAM" id="Phobius"/>
    </source>
</evidence>
<sequence length="90" mass="10006">MSIKKISANAVAVAIVFFVLSFPISRIVFTDEFNSFLNNALLRLGITYETEPGDSIVDAFLILSLLSSVTTVWLGNSLIKLLRRKRSNVE</sequence>
<dbReference type="EMBL" id="JAZHGC010000038">
    <property type="protein sequence ID" value="MEM5290585.1"/>
    <property type="molecule type" value="Genomic_DNA"/>
</dbReference>
<keyword evidence="3" id="KW-1185">Reference proteome</keyword>
<name>A0ABU9QM73_9BURK</name>
<reference evidence="2 3" key="1">
    <citation type="submission" date="2024-01" db="EMBL/GenBank/DDBJ databases">
        <title>The diversity of rhizobia nodulating Mimosa spp. in eleven states of Brazil covering several biomes is determined by host plant, location, and edaphic factors.</title>
        <authorList>
            <person name="Rouws L."/>
            <person name="Barauna A."/>
            <person name="Beukes C."/>
            <person name="De Faria S.M."/>
            <person name="Gross E."/>
            <person name="Dos Reis Junior F.B."/>
            <person name="Simon M."/>
            <person name="Maluk M."/>
            <person name="Odee D.W."/>
            <person name="Kenicer G."/>
            <person name="Young J.P.W."/>
            <person name="Reis V.M."/>
            <person name="Zilli J."/>
            <person name="James E.K."/>
        </authorList>
    </citation>
    <scope>NUCLEOTIDE SEQUENCE [LARGE SCALE GENOMIC DNA]</scope>
    <source>
        <strain evidence="2 3">JPY77</strain>
    </source>
</reference>
<keyword evidence="1" id="KW-0472">Membrane</keyword>
<protein>
    <submittedName>
        <fullName evidence="2">Uncharacterized protein</fullName>
    </submittedName>
</protein>
<dbReference type="Proteomes" id="UP001494588">
    <property type="component" value="Unassembled WGS sequence"/>
</dbReference>
<evidence type="ECO:0000313" key="2">
    <source>
        <dbReference type="EMBL" id="MEM5290585.1"/>
    </source>
</evidence>
<gene>
    <name evidence="2" type="ORF">V4C55_33195</name>
</gene>